<dbReference type="EMBL" id="AFYH01085233">
    <property type="status" value="NOT_ANNOTATED_CDS"/>
    <property type="molecule type" value="Genomic_DNA"/>
</dbReference>
<dbReference type="OMA" id="MCHDHFY"/>
<dbReference type="GO" id="GO:0003697">
    <property type="term" value="F:single-stranded DNA binding"/>
    <property type="evidence" value="ECO:0007669"/>
    <property type="project" value="TreeGrafter"/>
</dbReference>
<dbReference type="GeneID" id="102346035"/>
<dbReference type="Ensembl" id="ENSLACT00000016144.1">
    <property type="protein sequence ID" value="ENSLACP00000016033.1"/>
    <property type="gene ID" value="ENSLACG00000014119.1"/>
</dbReference>
<evidence type="ECO:0000256" key="6">
    <source>
        <dbReference type="ARBA" id="ARBA00022763"/>
    </source>
</evidence>
<dbReference type="Bgee" id="ENSLACG00000014119">
    <property type="expression patterns" value="Expressed in chordate pharynx and 5 other cell types or tissues"/>
</dbReference>
<dbReference type="EMBL" id="AFYH01085240">
    <property type="status" value="NOT_ANNOTATED_CDS"/>
    <property type="molecule type" value="Genomic_DNA"/>
</dbReference>
<evidence type="ECO:0000259" key="17">
    <source>
        <dbReference type="Pfam" id="PF02463"/>
    </source>
</evidence>
<evidence type="ECO:0000256" key="1">
    <source>
        <dbReference type="ARBA" id="ARBA00004123"/>
    </source>
</evidence>
<dbReference type="OrthoDB" id="10072614at2759"/>
<feature type="coiled-coil region" evidence="15">
    <location>
        <begin position="237"/>
        <end position="458"/>
    </location>
</feature>
<evidence type="ECO:0000256" key="9">
    <source>
        <dbReference type="ARBA" id="ARBA00023172"/>
    </source>
</evidence>
<dbReference type="eggNOG" id="KOG0250">
    <property type="taxonomic scope" value="Eukaryota"/>
</dbReference>
<protein>
    <recommendedName>
        <fullName evidence="14">Structural maintenance of chromosomes protein 6</fullName>
    </recommendedName>
</protein>
<dbReference type="InParanoid" id="H3B2B2"/>
<organism evidence="18 19">
    <name type="scientific">Latimeria chalumnae</name>
    <name type="common">Coelacanth</name>
    <dbReference type="NCBI Taxonomy" id="7897"/>
    <lineage>
        <taxon>Eukaryota</taxon>
        <taxon>Metazoa</taxon>
        <taxon>Chordata</taxon>
        <taxon>Craniata</taxon>
        <taxon>Vertebrata</taxon>
        <taxon>Euteleostomi</taxon>
        <taxon>Coelacanthiformes</taxon>
        <taxon>Coelacanthidae</taxon>
        <taxon>Latimeria</taxon>
    </lineage>
</organism>
<evidence type="ECO:0000256" key="5">
    <source>
        <dbReference type="ARBA" id="ARBA00022741"/>
    </source>
</evidence>
<dbReference type="EMBL" id="AFYH01085237">
    <property type="status" value="NOT_ANNOTATED_CDS"/>
    <property type="molecule type" value="Genomic_DNA"/>
</dbReference>
<dbReference type="SUPFAM" id="SSF57997">
    <property type="entry name" value="Tropomyosin"/>
    <property type="match status" value="1"/>
</dbReference>
<accession>H3B2B2</accession>
<evidence type="ECO:0000256" key="15">
    <source>
        <dbReference type="SAM" id="Coils"/>
    </source>
</evidence>
<dbReference type="EMBL" id="AFYH01085238">
    <property type="status" value="NOT_ANNOTATED_CDS"/>
    <property type="molecule type" value="Genomic_DNA"/>
</dbReference>
<dbReference type="AlphaFoldDB" id="H3B2B2"/>
<evidence type="ECO:0000256" key="13">
    <source>
        <dbReference type="ARBA" id="ARBA00064605"/>
    </source>
</evidence>
<keyword evidence="10" id="KW-0234">DNA repair</keyword>
<dbReference type="GO" id="GO:0035861">
    <property type="term" value="C:site of double-strand break"/>
    <property type="evidence" value="ECO:0007669"/>
    <property type="project" value="TreeGrafter"/>
</dbReference>
<reference evidence="18" key="2">
    <citation type="submission" date="2025-08" db="UniProtKB">
        <authorList>
            <consortium name="Ensembl"/>
        </authorList>
    </citation>
    <scope>IDENTIFICATION</scope>
</reference>
<dbReference type="EMBL" id="AFYH01085235">
    <property type="status" value="NOT_ANNOTATED_CDS"/>
    <property type="molecule type" value="Genomic_DNA"/>
</dbReference>
<dbReference type="STRING" id="7897.ENSLACP00000016033"/>
<dbReference type="Gene3D" id="1.10.287.1490">
    <property type="match status" value="2"/>
</dbReference>
<comment type="subcellular location">
    <subcellularLocation>
        <location evidence="2">Chromosome</location>
    </subcellularLocation>
    <subcellularLocation>
        <location evidence="1">Nucleus</location>
    </subcellularLocation>
</comment>
<dbReference type="EMBL" id="AFYH01085232">
    <property type="status" value="NOT_ANNOTATED_CDS"/>
    <property type="molecule type" value="Genomic_DNA"/>
</dbReference>
<evidence type="ECO:0000256" key="8">
    <source>
        <dbReference type="ARBA" id="ARBA00023054"/>
    </source>
</evidence>
<dbReference type="FunFam" id="3.40.50.300:FF:000959">
    <property type="entry name" value="structural maintenance of chromosomes protein 6"/>
    <property type="match status" value="1"/>
</dbReference>
<evidence type="ECO:0000313" key="18">
    <source>
        <dbReference type="Ensembl" id="ENSLACP00000016033.1"/>
    </source>
</evidence>
<dbReference type="Proteomes" id="UP000008672">
    <property type="component" value="Unassembled WGS sequence"/>
</dbReference>
<gene>
    <name evidence="18" type="primary">SMC6</name>
</gene>
<dbReference type="SUPFAM" id="SSF52540">
    <property type="entry name" value="P-loop containing nucleoside triphosphate hydrolases"/>
    <property type="match status" value="2"/>
</dbReference>
<evidence type="ECO:0000256" key="4">
    <source>
        <dbReference type="ARBA" id="ARBA00022454"/>
    </source>
</evidence>
<dbReference type="EMBL" id="AFYH01085231">
    <property type="status" value="NOT_ANNOTATED_CDS"/>
    <property type="molecule type" value="Genomic_DNA"/>
</dbReference>
<keyword evidence="6" id="KW-0227">DNA damage</keyword>
<keyword evidence="19" id="KW-1185">Reference proteome</keyword>
<feature type="domain" description="RecF/RecN/SMC N-terminal" evidence="17">
    <location>
        <begin position="60"/>
        <end position="1071"/>
    </location>
</feature>
<dbReference type="InterPro" id="IPR003395">
    <property type="entry name" value="RecF/RecN/SMC_N"/>
</dbReference>
<evidence type="ECO:0000313" key="19">
    <source>
        <dbReference type="Proteomes" id="UP000008672"/>
    </source>
</evidence>
<dbReference type="GO" id="GO:0030915">
    <property type="term" value="C:Smc5-Smc6 complex"/>
    <property type="evidence" value="ECO:0007669"/>
    <property type="project" value="TreeGrafter"/>
</dbReference>
<evidence type="ECO:0000256" key="2">
    <source>
        <dbReference type="ARBA" id="ARBA00004286"/>
    </source>
</evidence>
<dbReference type="GO" id="GO:0005524">
    <property type="term" value="F:ATP binding"/>
    <property type="evidence" value="ECO:0007669"/>
    <property type="project" value="UniProtKB-KW"/>
</dbReference>
<name>H3B2B2_LATCH</name>
<evidence type="ECO:0000256" key="7">
    <source>
        <dbReference type="ARBA" id="ARBA00022840"/>
    </source>
</evidence>
<keyword evidence="5" id="KW-0547">Nucleotide-binding</keyword>
<evidence type="ECO:0000256" key="12">
    <source>
        <dbReference type="ARBA" id="ARBA00053909"/>
    </source>
</evidence>
<evidence type="ECO:0000256" key="10">
    <source>
        <dbReference type="ARBA" id="ARBA00023204"/>
    </source>
</evidence>
<dbReference type="EMBL" id="AFYH01085239">
    <property type="status" value="NOT_ANNOTATED_CDS"/>
    <property type="molecule type" value="Genomic_DNA"/>
</dbReference>
<dbReference type="GO" id="GO:0005634">
    <property type="term" value="C:nucleus"/>
    <property type="evidence" value="ECO:0007669"/>
    <property type="project" value="UniProtKB-SubCell"/>
</dbReference>
<dbReference type="InterPro" id="IPR027417">
    <property type="entry name" value="P-loop_NTPase"/>
</dbReference>
<evidence type="ECO:0000256" key="11">
    <source>
        <dbReference type="ARBA" id="ARBA00023242"/>
    </source>
</evidence>
<comment type="subunit">
    <text evidence="13">Forms a heterodimer with smc5. Component of the SMC5-SMC6 complex which consists at least of smc5, smc6, nsmce2, nsmce1 and nsmce4a.</text>
</comment>
<keyword evidence="9" id="KW-0233">DNA recombination</keyword>
<dbReference type="GO" id="GO:0003684">
    <property type="term" value="F:damaged DNA binding"/>
    <property type="evidence" value="ECO:0007669"/>
    <property type="project" value="TreeGrafter"/>
</dbReference>
<dbReference type="GO" id="GO:0000724">
    <property type="term" value="P:double-strand break repair via homologous recombination"/>
    <property type="evidence" value="ECO:0007669"/>
    <property type="project" value="TreeGrafter"/>
</dbReference>
<feature type="compositionally biased region" description="Acidic residues" evidence="16">
    <location>
        <begin position="21"/>
        <end position="32"/>
    </location>
</feature>
<dbReference type="FunFam" id="3.40.50.300:FF:003232">
    <property type="entry name" value="Structural maintenance of chromosomes 6, gene 1"/>
    <property type="match status" value="1"/>
</dbReference>
<comment type="similarity">
    <text evidence="3">Belongs to the SMC family. SMC6 subfamily.</text>
</comment>
<dbReference type="Gene3D" id="3.40.50.300">
    <property type="entry name" value="P-loop containing nucleotide triphosphate hydrolases"/>
    <property type="match status" value="2"/>
</dbReference>
<dbReference type="Pfam" id="PF02463">
    <property type="entry name" value="SMC_N"/>
    <property type="match status" value="1"/>
</dbReference>
<keyword evidence="8 15" id="KW-0175">Coiled coil</keyword>
<evidence type="ECO:0000256" key="14">
    <source>
        <dbReference type="ARBA" id="ARBA00069480"/>
    </source>
</evidence>
<keyword evidence="11" id="KW-0539">Nucleus</keyword>
<feature type="region of interest" description="Disordered" evidence="16">
    <location>
        <begin position="1"/>
        <end position="45"/>
    </location>
</feature>
<sequence>MGKRKEENFAGATPHKKAKTDEEESDDADNEENMQRFHSDNNYNTNSDSGEVGIIECVSLKNFMCHALLGPFKFGENVNFVVGNNGSGKSAVLTALIVGLGGKATATNRGSSLRGFVREGQSSADVSITLRNRGSDAFKPEVYGPSINVQQRLTGDGSRSYKLKSATGQLISTKKEELTAVLDHFNIQVDNPISILTQEMSKHFLQTKNEADKYKFFMKATQLEQMKEDYSYIMETKAVTNGQIELQEEHLAELKRQTAEKEERFKMITSLDDMKEKLEELKHQMAWAQVNELEKHMQPFKDRINTEEGRTVKYDQKVEEFQVKVNEAEEKYKAIQDKLDRISEEAQVLHPQCTALKKEVQVKKEARIEAETSYNRHRTELRQLEKDYDQLQKKIEELKSSVNQSSEAERLERLQRIAQLQEQLQALRDQDITISQQVDQFQQAILKYKEEHSRLRREEGDERNIVNSLNKQLKEMKASRTDGLKRFGEHMPAMIAKINEVYKKGLFTKKPVGPLGACIHLKDPQLALAVESCLKGLLLAFCCDNHRDEKILQNVMAPFYVRGQRPQIIVAEFRNEIYNVRQRAVTHPEFPSVLTALDIRDPVVANVLIDMRGIESILLIKNNSVARQVMQQQQPPRNCREAFTGDGDQVFSNRYYSSEYNRAKFLSRDIEAEISHLDREVENKMAQLSTFQQRLRSLGDDIKQNEELYKRHQQNRKQVQDKIRRINLEVNELENVEEPQSVDISTLEEEAEDVKEKITSVKQDVERARQIMDEQRSILSEAESKYRSISQQIHSVAEEADPIKEELHKADAEVGKCKHHKQHYERKRKDHLDNINKLKAELTTKEMELEEKIAQAKQIYPDRLEVSRTAKSLDTEMTRLREKINSEQEQHGNRAEIVRQYHEAVEMLKSIVNQVKNLKRFIKLLDEIMTKRHKAYHILRRYISLRCRYYFDSLLSQRNYLGKMMFDHKNETLAITVQPGEGCQASLSDMRSLSGGERSFSTVCFILSLWGIAESPFRCLDEFDVYMDMVNRRISMDMMLKMADSQKFRQFIFLTPQNMSSLPTSNFIRIFRMPDPERGQTLLPFRPRNQENDED</sequence>
<proteinExistence type="inferred from homology"/>
<evidence type="ECO:0000256" key="16">
    <source>
        <dbReference type="SAM" id="MobiDB-lite"/>
    </source>
</evidence>
<dbReference type="KEGG" id="lcm:102346035"/>
<dbReference type="EMBL" id="AFYH01085234">
    <property type="status" value="NOT_ANNOTATED_CDS"/>
    <property type="molecule type" value="Genomic_DNA"/>
</dbReference>
<reference evidence="18" key="3">
    <citation type="submission" date="2025-09" db="UniProtKB">
        <authorList>
            <consortium name="Ensembl"/>
        </authorList>
    </citation>
    <scope>IDENTIFICATION</scope>
</reference>
<dbReference type="EMBL" id="AFYH01085236">
    <property type="status" value="NOT_ANNOTATED_CDS"/>
    <property type="molecule type" value="Genomic_DNA"/>
</dbReference>
<dbReference type="HOGENOM" id="CLU_009063_0_1_1"/>
<comment type="function">
    <text evidence="12">Core component of the SMC5-SMC6 complex, a complex involved in repair of DNA double-strand breaks by homologous recombination. The complex may promote sister chromatid homologous recombination by recruiting the SMC1-SMC3 cohesin complex to double-strand breaks. The complex is required for telomere maintenance via recombination and mediates sumoylation of shelterin complex (telosome) components.</text>
</comment>
<dbReference type="PANTHER" id="PTHR19306:SF6">
    <property type="entry name" value="STRUCTURAL MAINTENANCE OF CHROMOSOMES PROTEIN 6"/>
    <property type="match status" value="1"/>
</dbReference>
<reference evidence="19" key="1">
    <citation type="submission" date="2011-08" db="EMBL/GenBank/DDBJ databases">
        <title>The draft genome of Latimeria chalumnae.</title>
        <authorList>
            <person name="Di Palma F."/>
            <person name="Alfoldi J."/>
            <person name="Johnson J."/>
            <person name="Berlin A."/>
            <person name="Gnerre S."/>
            <person name="Jaffe D."/>
            <person name="MacCallum I."/>
            <person name="Young S."/>
            <person name="Walker B.J."/>
            <person name="Lander E."/>
            <person name="Lindblad-Toh K."/>
        </authorList>
    </citation>
    <scope>NUCLEOTIDE SEQUENCE [LARGE SCALE GENOMIC DNA]</scope>
    <source>
        <strain evidence="19">Wild caught</strain>
    </source>
</reference>
<dbReference type="PANTHER" id="PTHR19306">
    <property type="entry name" value="STRUCTURAL MAINTENANCE OF CHROMOSOMES 5,6 SMC5, SMC6"/>
    <property type="match status" value="1"/>
</dbReference>
<keyword evidence="7" id="KW-0067">ATP-binding</keyword>
<dbReference type="GeneTree" id="ENSGT00550000074816"/>
<evidence type="ECO:0000256" key="3">
    <source>
        <dbReference type="ARBA" id="ARBA00006793"/>
    </source>
</evidence>
<feature type="coiled-coil region" evidence="15">
    <location>
        <begin position="667"/>
        <end position="890"/>
    </location>
</feature>
<dbReference type="FunCoup" id="H3B2B2">
    <property type="interactions" value="2381"/>
</dbReference>
<keyword evidence="4" id="KW-0158">Chromosome</keyword>